<dbReference type="Proteomes" id="UP001324634">
    <property type="component" value="Chromosome"/>
</dbReference>
<protein>
    <submittedName>
        <fullName evidence="2">Alpha-ketoglutarate-dependent dioxygenase AlkB</fullName>
    </submittedName>
</protein>
<dbReference type="PROSITE" id="PS51471">
    <property type="entry name" value="FE2OG_OXY"/>
    <property type="match status" value="1"/>
</dbReference>
<dbReference type="Gene3D" id="2.60.120.590">
    <property type="entry name" value="Alpha-ketoglutarate-dependent dioxygenase AlkB-like"/>
    <property type="match status" value="1"/>
</dbReference>
<dbReference type="RefSeq" id="WP_321394167.1">
    <property type="nucleotide sequence ID" value="NZ_CP139487.1"/>
</dbReference>
<dbReference type="SUPFAM" id="SSF51197">
    <property type="entry name" value="Clavaminate synthase-like"/>
    <property type="match status" value="1"/>
</dbReference>
<name>A0AAX4HNJ4_9BACT</name>
<keyword evidence="3" id="KW-1185">Reference proteome</keyword>
<keyword evidence="2" id="KW-0560">Oxidoreductase</keyword>
<dbReference type="AlphaFoldDB" id="A0AAX4HNJ4"/>
<evidence type="ECO:0000313" key="3">
    <source>
        <dbReference type="Proteomes" id="UP001324634"/>
    </source>
</evidence>
<organism evidence="2 3">
    <name type="scientific">Peredibacter starrii</name>
    <dbReference type="NCBI Taxonomy" id="28202"/>
    <lineage>
        <taxon>Bacteria</taxon>
        <taxon>Pseudomonadati</taxon>
        <taxon>Bdellovibrionota</taxon>
        <taxon>Bacteriovoracia</taxon>
        <taxon>Bacteriovoracales</taxon>
        <taxon>Bacteriovoracaceae</taxon>
        <taxon>Peredibacter</taxon>
    </lineage>
</organism>
<accession>A0AAX4HNJ4</accession>
<dbReference type="KEGG" id="psti:SOO65_18885"/>
<dbReference type="EMBL" id="CP139487">
    <property type="protein sequence ID" value="WPU64763.1"/>
    <property type="molecule type" value="Genomic_DNA"/>
</dbReference>
<dbReference type="Pfam" id="PF13532">
    <property type="entry name" value="2OG-FeII_Oxy_2"/>
    <property type="match status" value="1"/>
</dbReference>
<dbReference type="InterPro" id="IPR005123">
    <property type="entry name" value="Oxoglu/Fe-dep_dioxygenase_dom"/>
</dbReference>
<reference evidence="2 3" key="1">
    <citation type="submission" date="2023-11" db="EMBL/GenBank/DDBJ databases">
        <title>Peredibacter starrii A3.12.</title>
        <authorList>
            <person name="Mitchell R.J."/>
        </authorList>
    </citation>
    <scope>NUCLEOTIDE SEQUENCE [LARGE SCALE GENOMIC DNA]</scope>
    <source>
        <strain evidence="2 3">A3.12</strain>
    </source>
</reference>
<evidence type="ECO:0000259" key="1">
    <source>
        <dbReference type="PROSITE" id="PS51471"/>
    </source>
</evidence>
<evidence type="ECO:0000313" key="2">
    <source>
        <dbReference type="EMBL" id="WPU64763.1"/>
    </source>
</evidence>
<proteinExistence type="predicted"/>
<keyword evidence="2" id="KW-0223">Dioxygenase</keyword>
<sequence length="274" mass="32684">MKNVTTPMGLYYQFPFVDRKERAQILAWLETLHPLWEMRFSEHNPPPEGDEQRPLLRPVYWLGNWQFACLDYYHPPKGILHRCVRAETYPPLLQKLVDRIEFIAKKRFPKSYFPEKWKLNTCLINFYGNKFEDGKWVDRARVGEHKDFEPGPVGSLSLGDRAFFQFVNGKSTLGEDNIVFSQWLEDSSLQIFGGDKWKMKTFHRVQRVEDKRKETLGPKIENFQTRRINFTFRYVPEEHIYQLKDMPAPKLQDIRPYLETLAQNSTYFKKLITP</sequence>
<feature type="domain" description="Fe2OG dioxygenase" evidence="1">
    <location>
        <begin position="118"/>
        <end position="236"/>
    </location>
</feature>
<dbReference type="GO" id="GO:0051213">
    <property type="term" value="F:dioxygenase activity"/>
    <property type="evidence" value="ECO:0007669"/>
    <property type="project" value="UniProtKB-KW"/>
</dbReference>
<gene>
    <name evidence="2" type="ORF">SOO65_18885</name>
</gene>
<dbReference type="InterPro" id="IPR027450">
    <property type="entry name" value="AlkB-like"/>
</dbReference>
<dbReference type="InterPro" id="IPR037151">
    <property type="entry name" value="AlkB-like_sf"/>
</dbReference>